<dbReference type="GO" id="GO:0004672">
    <property type="term" value="F:protein kinase activity"/>
    <property type="evidence" value="ECO:0007669"/>
    <property type="project" value="InterPro"/>
</dbReference>
<dbReference type="InParanoid" id="A0A5E4FNS1"/>
<accession>A0A5E4FNS1</accession>
<reference evidence="10" key="1">
    <citation type="journal article" date="2020" name="Plant J.">
        <title>Transposons played a major role in the diversification between the closely related almond and peach genomes: results from the almond genome sequence.</title>
        <authorList>
            <person name="Alioto T."/>
            <person name="Alexiou K.G."/>
            <person name="Bardil A."/>
            <person name="Barteri F."/>
            <person name="Castanera R."/>
            <person name="Cruz F."/>
            <person name="Dhingra A."/>
            <person name="Duval H."/>
            <person name="Fernandez I Marti A."/>
            <person name="Frias L."/>
            <person name="Galan B."/>
            <person name="Garcia J.L."/>
            <person name="Howad W."/>
            <person name="Gomez-Garrido J."/>
            <person name="Gut M."/>
            <person name="Julca I."/>
            <person name="Morata J."/>
            <person name="Puigdomenech P."/>
            <person name="Ribeca P."/>
            <person name="Rubio Cabetas M.J."/>
            <person name="Vlasova A."/>
            <person name="Wirthensohn M."/>
            <person name="Garcia-Mas J."/>
            <person name="Gabaldon T."/>
            <person name="Casacuberta J.M."/>
            <person name="Arus P."/>
        </authorList>
    </citation>
    <scope>NUCLEOTIDE SEQUENCE [LARGE SCALE GENOMIC DNA]</scope>
    <source>
        <strain evidence="10">cv. Texas</strain>
    </source>
</reference>
<dbReference type="InterPro" id="IPR000719">
    <property type="entry name" value="Prot_kinase_dom"/>
</dbReference>
<feature type="domain" description="Protein kinase" evidence="8">
    <location>
        <begin position="123"/>
        <end position="210"/>
    </location>
</feature>
<keyword evidence="7" id="KW-0067">ATP-binding</keyword>
<keyword evidence="7" id="KW-0547">Nucleotide-binding</keyword>
<dbReference type="SUPFAM" id="SSF56112">
    <property type="entry name" value="Protein kinase-like (PK-like)"/>
    <property type="match status" value="1"/>
</dbReference>
<keyword evidence="9" id="KW-0675">Receptor</keyword>
<dbReference type="InterPro" id="IPR001611">
    <property type="entry name" value="Leu-rich_rpt"/>
</dbReference>
<proteinExistence type="predicted"/>
<dbReference type="AlphaFoldDB" id="A0A5E4FNS1"/>
<protein>
    <submittedName>
        <fullName evidence="9">PREDICTED: probable LRR receptor</fullName>
    </submittedName>
</protein>
<name>A0A5E4FNS1_PRUDU</name>
<dbReference type="InterPro" id="IPR032675">
    <property type="entry name" value="LRR_dom_sf"/>
</dbReference>
<evidence type="ECO:0000256" key="3">
    <source>
        <dbReference type="ARBA" id="ARBA00022692"/>
    </source>
</evidence>
<keyword evidence="2" id="KW-0433">Leucine-rich repeat</keyword>
<evidence type="ECO:0000256" key="4">
    <source>
        <dbReference type="ARBA" id="ARBA00022737"/>
    </source>
</evidence>
<comment type="subcellular location">
    <subcellularLocation>
        <location evidence="1">Membrane</location>
    </subcellularLocation>
</comment>
<dbReference type="PROSITE" id="PS50011">
    <property type="entry name" value="PROTEIN_KINASE_DOM"/>
    <property type="match status" value="1"/>
</dbReference>
<evidence type="ECO:0000256" key="6">
    <source>
        <dbReference type="ARBA" id="ARBA00023136"/>
    </source>
</evidence>
<dbReference type="GO" id="GO:0005524">
    <property type="term" value="F:ATP binding"/>
    <property type="evidence" value="ECO:0007669"/>
    <property type="project" value="UniProtKB-UniRule"/>
</dbReference>
<evidence type="ECO:0000256" key="2">
    <source>
        <dbReference type="ARBA" id="ARBA00022614"/>
    </source>
</evidence>
<dbReference type="GO" id="GO:0016020">
    <property type="term" value="C:membrane"/>
    <property type="evidence" value="ECO:0007669"/>
    <property type="project" value="UniProtKB-SubCell"/>
</dbReference>
<dbReference type="InterPro" id="IPR001245">
    <property type="entry name" value="Ser-Thr/Tyr_kinase_cat_dom"/>
</dbReference>
<dbReference type="InterPro" id="IPR017441">
    <property type="entry name" value="Protein_kinase_ATP_BS"/>
</dbReference>
<evidence type="ECO:0000259" key="8">
    <source>
        <dbReference type="PROSITE" id="PS50011"/>
    </source>
</evidence>
<keyword evidence="5" id="KW-1133">Transmembrane helix</keyword>
<dbReference type="PROSITE" id="PS00107">
    <property type="entry name" value="PROTEIN_KINASE_ATP"/>
    <property type="match status" value="1"/>
</dbReference>
<dbReference type="OMA" id="IFRNASM"/>
<organism evidence="9 10">
    <name type="scientific">Prunus dulcis</name>
    <name type="common">Almond</name>
    <name type="synonym">Amygdalus dulcis</name>
    <dbReference type="NCBI Taxonomy" id="3755"/>
    <lineage>
        <taxon>Eukaryota</taxon>
        <taxon>Viridiplantae</taxon>
        <taxon>Streptophyta</taxon>
        <taxon>Embryophyta</taxon>
        <taxon>Tracheophyta</taxon>
        <taxon>Spermatophyta</taxon>
        <taxon>Magnoliopsida</taxon>
        <taxon>eudicotyledons</taxon>
        <taxon>Gunneridae</taxon>
        <taxon>Pentapetalae</taxon>
        <taxon>rosids</taxon>
        <taxon>fabids</taxon>
        <taxon>Rosales</taxon>
        <taxon>Rosaceae</taxon>
        <taxon>Amygdaloideae</taxon>
        <taxon>Amygdaleae</taxon>
        <taxon>Prunus</taxon>
    </lineage>
</organism>
<keyword evidence="6" id="KW-0472">Membrane</keyword>
<dbReference type="InterPro" id="IPR011009">
    <property type="entry name" value="Kinase-like_dom_sf"/>
</dbReference>
<evidence type="ECO:0000256" key="5">
    <source>
        <dbReference type="ARBA" id="ARBA00022989"/>
    </source>
</evidence>
<dbReference type="InterPro" id="IPR051809">
    <property type="entry name" value="Plant_receptor-like_S/T_kinase"/>
</dbReference>
<dbReference type="Proteomes" id="UP000327085">
    <property type="component" value="Chromosome 2"/>
</dbReference>
<dbReference type="PANTHER" id="PTHR27008">
    <property type="entry name" value="OS04G0122200 PROTEIN"/>
    <property type="match status" value="1"/>
</dbReference>
<dbReference type="Gene3D" id="3.80.10.10">
    <property type="entry name" value="Ribonuclease Inhibitor"/>
    <property type="match status" value="1"/>
</dbReference>
<evidence type="ECO:0000256" key="1">
    <source>
        <dbReference type="ARBA" id="ARBA00004370"/>
    </source>
</evidence>
<keyword evidence="3" id="KW-0812">Transmembrane</keyword>
<dbReference type="Gramene" id="VVA29111">
    <property type="protein sequence ID" value="VVA29111"/>
    <property type="gene ID" value="Prudul26B012499"/>
</dbReference>
<gene>
    <name evidence="9" type="ORF">ALMOND_2B012499</name>
</gene>
<dbReference type="Pfam" id="PF00560">
    <property type="entry name" value="LRR_1"/>
    <property type="match status" value="1"/>
</dbReference>
<evidence type="ECO:0000313" key="9">
    <source>
        <dbReference type="EMBL" id="VVA29111.1"/>
    </source>
</evidence>
<dbReference type="PANTHER" id="PTHR27008:SF577">
    <property type="entry name" value="PROTEIN KINASE DOMAIN-CONTAINING PROTEIN"/>
    <property type="match status" value="1"/>
</dbReference>
<keyword evidence="4" id="KW-0677">Repeat</keyword>
<dbReference type="Gene3D" id="3.30.200.20">
    <property type="entry name" value="Phosphorylase Kinase, domain 1"/>
    <property type="match status" value="1"/>
</dbReference>
<evidence type="ECO:0000313" key="10">
    <source>
        <dbReference type="Proteomes" id="UP000327085"/>
    </source>
</evidence>
<dbReference type="Pfam" id="PF07714">
    <property type="entry name" value="PK_Tyr_Ser-Thr"/>
    <property type="match status" value="1"/>
</dbReference>
<dbReference type="EMBL" id="CABIKO010000158">
    <property type="protein sequence ID" value="VVA29111.1"/>
    <property type="molecule type" value="Genomic_DNA"/>
</dbReference>
<sequence length="210" mass="23384">MQGNFFQGTIPSSLRSLRGIEDLSLSRNNFSGRIPEFLEEFKFLESLDLSYRNFEGMVPIKGVFRNSTATSVRGNSKLCGGIPEFRLPNCKLQHANKIRLSLTMKFVISLVSYQSVLKASEGFSLANLIGKGSFGSVYKGVIENSETTIAIKVRNLLHPAASKSFFVECEALKNIRHRNLVKVLSACSGYDHRSDDFKVLIYVFMVNVGA</sequence>
<evidence type="ECO:0000256" key="7">
    <source>
        <dbReference type="PROSITE-ProRule" id="PRU10141"/>
    </source>
</evidence>
<feature type="binding site" evidence="7">
    <location>
        <position position="152"/>
    </location>
    <ligand>
        <name>ATP</name>
        <dbReference type="ChEBI" id="CHEBI:30616"/>
    </ligand>
</feature>
<dbReference type="SUPFAM" id="SSF52058">
    <property type="entry name" value="L domain-like"/>
    <property type="match status" value="1"/>
</dbReference>